<evidence type="ECO:0000313" key="2">
    <source>
        <dbReference type="Proteomes" id="UP000515909"/>
    </source>
</evidence>
<dbReference type="RefSeq" id="WP_187035558.1">
    <property type="nucleotide sequence ID" value="NZ_CP060286.1"/>
</dbReference>
<reference evidence="1 2" key="1">
    <citation type="submission" date="2020-08" db="EMBL/GenBank/DDBJ databases">
        <title>The isolate Caproiciproducens sp. 7D4C2 produces n-caproate at mildly acidic conditions from hexoses: genome and rBOX comparison with related strains and chain-elongating bacteria.</title>
        <authorList>
            <person name="Esquivel-Elizondo S."/>
            <person name="Bagci C."/>
            <person name="Temovska M."/>
            <person name="Jeon B.S."/>
            <person name="Bessarab I."/>
            <person name="Williams R.B.H."/>
            <person name="Huson D.H."/>
            <person name="Angenent L.T."/>
        </authorList>
    </citation>
    <scope>NUCLEOTIDE SEQUENCE [LARGE SCALE GENOMIC DNA]</scope>
    <source>
        <strain evidence="1 2">7D4C2</strain>
    </source>
</reference>
<protein>
    <submittedName>
        <fullName evidence="1">Uncharacterized protein</fullName>
    </submittedName>
</protein>
<name>A0A7G8T9N8_9FIRM</name>
<dbReference type="EMBL" id="CP060286">
    <property type="protein sequence ID" value="QNK40329.1"/>
    <property type="molecule type" value="Genomic_DNA"/>
</dbReference>
<dbReference type="KEGG" id="cfem:HCR03_16925"/>
<dbReference type="AlphaFoldDB" id="A0A7G8T9N8"/>
<gene>
    <name evidence="1" type="ORF">HCR03_16925</name>
</gene>
<evidence type="ECO:0000313" key="1">
    <source>
        <dbReference type="EMBL" id="QNK40329.1"/>
    </source>
</evidence>
<dbReference type="Proteomes" id="UP000515909">
    <property type="component" value="Chromosome"/>
</dbReference>
<accession>A0A7G8T9N8</accession>
<organism evidence="1 2">
    <name type="scientific">Caproicibacter fermentans</name>
    <dbReference type="NCBI Taxonomy" id="2576756"/>
    <lineage>
        <taxon>Bacteria</taxon>
        <taxon>Bacillati</taxon>
        <taxon>Bacillota</taxon>
        <taxon>Clostridia</taxon>
        <taxon>Eubacteriales</taxon>
        <taxon>Acutalibacteraceae</taxon>
        <taxon>Caproicibacter</taxon>
    </lineage>
</organism>
<sequence>MHDALKHSGDRKRNVAEMDAAKVWKRQTGSESGMGAKITYGVSVRDGEFGKPKS</sequence>
<proteinExistence type="predicted"/>